<dbReference type="PROSITE" id="PS50823">
    <property type="entry name" value="KH_TYPE_2"/>
    <property type="match status" value="1"/>
</dbReference>
<dbReference type="Pfam" id="PF00189">
    <property type="entry name" value="Ribosomal_S3_C"/>
    <property type="match status" value="1"/>
</dbReference>
<dbReference type="Pfam" id="PF07650">
    <property type="entry name" value="KH_2"/>
    <property type="match status" value="1"/>
</dbReference>
<comment type="function">
    <text evidence="6">Binds the lower part of the 30S subunit head.</text>
</comment>
<comment type="subunit">
    <text evidence="6">Part of the 30S ribosomal subunit.</text>
</comment>
<sequence>MVNVKRYFIIEGLKRMEIDEYLSDRLRRAGYAGVEIQRTPLGTRVTIYAERPGIVIGRGGVNIRELAEILEKRFGVENPQIAVAQIQVPELNAKIMALRIARAMERGIHFRRAAFIALRQIMEAGAKGAEIIISGKLRSERARYEKFKAGELLKSGKPHEELVDEAVTYVALKPGIYGIKVRIMPPTKTPDDIIIKEVAIPPSEERKVEVEGEE</sequence>
<evidence type="ECO:0000256" key="5">
    <source>
        <dbReference type="ARBA" id="ARBA00023274"/>
    </source>
</evidence>
<dbReference type="PROSITE" id="PS50084">
    <property type="entry name" value="KH_TYPE_1"/>
    <property type="match status" value="1"/>
</dbReference>
<feature type="domain" description="KH type-2" evidence="7">
    <location>
        <begin position="18"/>
        <end position="87"/>
    </location>
</feature>
<dbReference type="GO" id="GO:0006412">
    <property type="term" value="P:translation"/>
    <property type="evidence" value="ECO:0007669"/>
    <property type="project" value="UniProtKB-UniRule"/>
</dbReference>
<keyword evidence="3 6" id="KW-0694">RNA-binding</keyword>
<dbReference type="InterPro" id="IPR027488">
    <property type="entry name" value="Ribosomal_uS3_arc"/>
</dbReference>
<evidence type="ECO:0000256" key="2">
    <source>
        <dbReference type="ARBA" id="ARBA00022730"/>
    </source>
</evidence>
<evidence type="ECO:0000256" key="4">
    <source>
        <dbReference type="ARBA" id="ARBA00022980"/>
    </source>
</evidence>
<keyword evidence="5 6" id="KW-0687">Ribonucleoprotein</keyword>
<dbReference type="InterPro" id="IPR009019">
    <property type="entry name" value="KH_sf_prok-type"/>
</dbReference>
<evidence type="ECO:0000313" key="9">
    <source>
        <dbReference type="Proteomes" id="UP000281962"/>
    </source>
</evidence>
<dbReference type="InterPro" id="IPR005703">
    <property type="entry name" value="Ribosomal_uS3_euk/arc"/>
</dbReference>
<proteinExistence type="inferred from homology"/>
<dbReference type="InterPro" id="IPR036419">
    <property type="entry name" value="Ribosomal_S3_C_sf"/>
</dbReference>
<dbReference type="GO" id="GO:0019843">
    <property type="term" value="F:rRNA binding"/>
    <property type="evidence" value="ECO:0007669"/>
    <property type="project" value="UniProtKB-UniRule"/>
</dbReference>
<dbReference type="HAMAP" id="MF_01309_A">
    <property type="entry name" value="Ribosomal_uS3_A"/>
    <property type="match status" value="1"/>
</dbReference>
<gene>
    <name evidence="6" type="primary">rps3</name>
    <name evidence="8" type="ORF">DRJ21_00315</name>
</gene>
<keyword evidence="4 6" id="KW-0689">Ribosomal protein</keyword>
<dbReference type="InterPro" id="IPR015946">
    <property type="entry name" value="KH_dom-like_a/b"/>
</dbReference>
<dbReference type="PANTHER" id="PTHR11760:SF32">
    <property type="entry name" value="SMALL RIBOSOMAL SUBUNIT PROTEIN US3"/>
    <property type="match status" value="1"/>
</dbReference>
<evidence type="ECO:0000256" key="6">
    <source>
        <dbReference type="HAMAP-Rule" id="MF_01309"/>
    </source>
</evidence>
<comment type="similarity">
    <text evidence="1 6">Belongs to the universal ribosomal protein uS3 family.</text>
</comment>
<dbReference type="NCBIfam" id="TIGR01008">
    <property type="entry name" value="uS3_euk_arch"/>
    <property type="match status" value="1"/>
</dbReference>
<dbReference type="CDD" id="cd02411">
    <property type="entry name" value="KH-II_30S_S3_arch"/>
    <property type="match status" value="1"/>
</dbReference>
<dbReference type="SUPFAM" id="SSF54821">
    <property type="entry name" value="Ribosomal protein S3 C-terminal domain"/>
    <property type="match status" value="1"/>
</dbReference>
<comment type="caution">
    <text evidence="8">The sequence shown here is derived from an EMBL/GenBank/DDBJ whole genome shotgun (WGS) entry which is preliminary data.</text>
</comment>
<dbReference type="PANTHER" id="PTHR11760">
    <property type="entry name" value="30S/40S RIBOSOMAL PROTEIN S3"/>
    <property type="match status" value="1"/>
</dbReference>
<dbReference type="GO" id="GO:0003735">
    <property type="term" value="F:structural constituent of ribosome"/>
    <property type="evidence" value="ECO:0007669"/>
    <property type="project" value="UniProtKB-UniRule"/>
</dbReference>
<dbReference type="FunFam" id="3.30.300.20:FF:000001">
    <property type="entry name" value="30S ribosomal protein S3"/>
    <property type="match status" value="1"/>
</dbReference>
<dbReference type="EMBL" id="QMQY01000006">
    <property type="protein sequence ID" value="RLE51339.1"/>
    <property type="molecule type" value="Genomic_DNA"/>
</dbReference>
<dbReference type="Gene3D" id="3.30.300.20">
    <property type="match status" value="1"/>
</dbReference>
<dbReference type="InterPro" id="IPR001351">
    <property type="entry name" value="Ribosomal_uS3_C"/>
</dbReference>
<reference evidence="8 9" key="1">
    <citation type="submission" date="2018-06" db="EMBL/GenBank/DDBJ databases">
        <title>Extensive metabolic versatility and redundancy in microbially diverse, dynamic hydrothermal sediments.</title>
        <authorList>
            <person name="Dombrowski N."/>
            <person name="Teske A."/>
            <person name="Baker B.J."/>
        </authorList>
    </citation>
    <scope>NUCLEOTIDE SEQUENCE [LARGE SCALE GENOMIC DNA]</scope>
    <source>
        <strain evidence="8">B30_G17</strain>
    </source>
</reference>
<name>A0A497EW56_9CREN</name>
<evidence type="ECO:0000256" key="1">
    <source>
        <dbReference type="ARBA" id="ARBA00010761"/>
    </source>
</evidence>
<dbReference type="SUPFAM" id="SSF54814">
    <property type="entry name" value="Prokaryotic type KH domain (KH-domain type II)"/>
    <property type="match status" value="1"/>
</dbReference>
<evidence type="ECO:0000313" key="8">
    <source>
        <dbReference type="EMBL" id="RLE51339.1"/>
    </source>
</evidence>
<dbReference type="InterPro" id="IPR057258">
    <property type="entry name" value="Ribosomal_uS3"/>
</dbReference>
<protein>
    <recommendedName>
        <fullName evidence="6">Small ribosomal subunit protein uS3</fullName>
    </recommendedName>
</protein>
<dbReference type="GO" id="GO:0022627">
    <property type="term" value="C:cytosolic small ribosomal subunit"/>
    <property type="evidence" value="ECO:0007669"/>
    <property type="project" value="UniProtKB-UniRule"/>
</dbReference>
<evidence type="ECO:0000256" key="3">
    <source>
        <dbReference type="ARBA" id="ARBA00022884"/>
    </source>
</evidence>
<dbReference type="SMART" id="SM00322">
    <property type="entry name" value="KH"/>
    <property type="match status" value="1"/>
</dbReference>
<organism evidence="8 9">
    <name type="scientific">Thermoproteota archaeon</name>
    <dbReference type="NCBI Taxonomy" id="2056631"/>
    <lineage>
        <taxon>Archaea</taxon>
        <taxon>Thermoproteota</taxon>
    </lineage>
</organism>
<dbReference type="AlphaFoldDB" id="A0A497EW56"/>
<evidence type="ECO:0000259" key="7">
    <source>
        <dbReference type="PROSITE" id="PS50823"/>
    </source>
</evidence>
<dbReference type="Gene3D" id="3.30.1140.32">
    <property type="entry name" value="Ribosomal protein S3, C-terminal domain"/>
    <property type="match status" value="1"/>
</dbReference>
<dbReference type="InterPro" id="IPR004044">
    <property type="entry name" value="KH_dom_type_2"/>
</dbReference>
<accession>A0A497EW56</accession>
<dbReference type="Proteomes" id="UP000281962">
    <property type="component" value="Unassembled WGS sequence"/>
</dbReference>
<dbReference type="InterPro" id="IPR004087">
    <property type="entry name" value="KH_dom"/>
</dbReference>
<dbReference type="NCBIfam" id="NF003219">
    <property type="entry name" value="PRK04191.1"/>
    <property type="match status" value="1"/>
</dbReference>
<keyword evidence="2 6" id="KW-0699">rRNA-binding</keyword>